<keyword evidence="8" id="KW-1185">Reference proteome</keyword>
<evidence type="ECO:0000256" key="4">
    <source>
        <dbReference type="ARBA" id="ARBA00023128"/>
    </source>
</evidence>
<evidence type="ECO:0000256" key="5">
    <source>
        <dbReference type="ARBA" id="ARBA00023136"/>
    </source>
</evidence>
<evidence type="ECO:0000256" key="2">
    <source>
        <dbReference type="ARBA" id="ARBA00022792"/>
    </source>
</evidence>
<dbReference type="GO" id="GO:0005743">
    <property type="term" value="C:mitochondrial inner membrane"/>
    <property type="evidence" value="ECO:0007669"/>
    <property type="project" value="UniProtKB-SubCell"/>
</dbReference>
<evidence type="ECO:0008006" key="9">
    <source>
        <dbReference type="Google" id="ProtNLM"/>
    </source>
</evidence>
<dbReference type="GO" id="GO:0032981">
    <property type="term" value="P:mitochondrial respiratory chain complex I assembly"/>
    <property type="evidence" value="ECO:0007669"/>
    <property type="project" value="TreeGrafter"/>
</dbReference>
<dbReference type="InterPro" id="IPR002060">
    <property type="entry name" value="Squ/phyt_synthse"/>
</dbReference>
<evidence type="ECO:0000256" key="1">
    <source>
        <dbReference type="ARBA" id="ARBA00004273"/>
    </source>
</evidence>
<dbReference type="STRING" id="195883.A0A482XIF9"/>
<dbReference type="InterPro" id="IPR008949">
    <property type="entry name" value="Isoprenoid_synthase_dom_sf"/>
</dbReference>
<evidence type="ECO:0000256" key="6">
    <source>
        <dbReference type="ARBA" id="ARBA00038273"/>
    </source>
</evidence>
<gene>
    <name evidence="7" type="ORF">LSTR_LSTR005754</name>
</gene>
<dbReference type="Gene3D" id="1.10.600.10">
    <property type="entry name" value="Farnesyl Diphosphate Synthase"/>
    <property type="match status" value="1"/>
</dbReference>
<sequence length="314" mass="35735">MSSISFIPILKRNICRPKFSPIVLFRSKYDQNTAPAEYCAGLVRKFDYENFICTLLLNSGIRSLAFAVRAFNIEVARVQDNVSDMKIGRMRLQFWLETIDSVFKDEVRDHPVVQELHRTLQHHKSKELFKKNLRSLVTSRIEPITSSSFKTLEDMERYSESSVSPVHYMILQGAGISNVHADHAASHLGKAQGLMNLVRSLPHSTKTRVVPLPQELLIKHGLSQEKVIRGQGGDNLREVVFDVASRAKQHLEKARSMKKKCPSGSAAIFLPSICLDSYLSKLQLSEFDVLDSRLQKRSAVLPLKLYWNKLLARF</sequence>
<evidence type="ECO:0000313" key="8">
    <source>
        <dbReference type="Proteomes" id="UP000291343"/>
    </source>
</evidence>
<dbReference type="PANTHER" id="PTHR21181:SF13">
    <property type="entry name" value="NADH DEHYDROGENASE (UBIQUINONE) COMPLEX I, ASSEMBLY FACTOR 6"/>
    <property type="match status" value="1"/>
</dbReference>
<dbReference type="AlphaFoldDB" id="A0A482XIF9"/>
<comment type="caution">
    <text evidence="7">The sequence shown here is derived from an EMBL/GenBank/DDBJ whole genome shotgun (WGS) entry which is preliminary data.</text>
</comment>
<keyword evidence="4" id="KW-0496">Mitochondrion</keyword>
<reference evidence="7 8" key="1">
    <citation type="journal article" date="2017" name="Gigascience">
        <title>Genome sequence of the small brown planthopper, Laodelphax striatellus.</title>
        <authorList>
            <person name="Zhu J."/>
            <person name="Jiang F."/>
            <person name="Wang X."/>
            <person name="Yang P."/>
            <person name="Bao Y."/>
            <person name="Zhao W."/>
            <person name="Wang W."/>
            <person name="Lu H."/>
            <person name="Wang Q."/>
            <person name="Cui N."/>
            <person name="Li J."/>
            <person name="Chen X."/>
            <person name="Luo L."/>
            <person name="Yu J."/>
            <person name="Kang L."/>
            <person name="Cui F."/>
        </authorList>
    </citation>
    <scope>NUCLEOTIDE SEQUENCE [LARGE SCALE GENOMIC DNA]</scope>
    <source>
        <strain evidence="7">Lst14</strain>
    </source>
</reference>
<proteinExistence type="inferred from homology"/>
<accession>A0A482XIF9</accession>
<organism evidence="7 8">
    <name type="scientific">Laodelphax striatellus</name>
    <name type="common">Small brown planthopper</name>
    <name type="synonym">Delphax striatella</name>
    <dbReference type="NCBI Taxonomy" id="195883"/>
    <lineage>
        <taxon>Eukaryota</taxon>
        <taxon>Metazoa</taxon>
        <taxon>Ecdysozoa</taxon>
        <taxon>Arthropoda</taxon>
        <taxon>Hexapoda</taxon>
        <taxon>Insecta</taxon>
        <taxon>Pterygota</taxon>
        <taxon>Neoptera</taxon>
        <taxon>Paraneoptera</taxon>
        <taxon>Hemiptera</taxon>
        <taxon>Auchenorrhyncha</taxon>
        <taxon>Fulgoroidea</taxon>
        <taxon>Delphacidae</taxon>
        <taxon>Criomorphinae</taxon>
        <taxon>Laodelphax</taxon>
    </lineage>
</organism>
<comment type="similarity">
    <text evidence="6">Belongs to the NDUFAF6 family.</text>
</comment>
<evidence type="ECO:0000256" key="3">
    <source>
        <dbReference type="ARBA" id="ARBA00022946"/>
    </source>
</evidence>
<dbReference type="InParanoid" id="A0A482XIF9"/>
<evidence type="ECO:0000313" key="7">
    <source>
        <dbReference type="EMBL" id="RZF45552.1"/>
    </source>
</evidence>
<dbReference type="SUPFAM" id="SSF48576">
    <property type="entry name" value="Terpenoid synthases"/>
    <property type="match status" value="1"/>
</dbReference>
<protein>
    <recommendedName>
        <fullName evidence="9">NADH dehydrogenase (Ubiquinone) complex I, assembly factor 6</fullName>
    </recommendedName>
</protein>
<keyword evidence="5" id="KW-0472">Membrane</keyword>
<dbReference type="FunCoup" id="A0A482XIF9">
    <property type="interactions" value="1729"/>
</dbReference>
<name>A0A482XIF9_LAOST</name>
<dbReference type="EMBL" id="QKKF02008850">
    <property type="protein sequence ID" value="RZF45552.1"/>
    <property type="molecule type" value="Genomic_DNA"/>
</dbReference>
<dbReference type="SMR" id="A0A482XIF9"/>
<dbReference type="OrthoDB" id="270318at2759"/>
<keyword evidence="2" id="KW-0999">Mitochondrion inner membrane</keyword>
<dbReference type="Pfam" id="PF00494">
    <property type="entry name" value="SQS_PSY"/>
    <property type="match status" value="1"/>
</dbReference>
<keyword evidence="3" id="KW-0809">Transit peptide</keyword>
<dbReference type="Proteomes" id="UP000291343">
    <property type="component" value="Unassembled WGS sequence"/>
</dbReference>
<dbReference type="PANTHER" id="PTHR21181">
    <property type="match status" value="1"/>
</dbReference>
<comment type="subcellular location">
    <subcellularLocation>
        <location evidence="1">Mitochondrion inner membrane</location>
    </subcellularLocation>
</comment>